<dbReference type="RefSeq" id="WP_093191898.1">
    <property type="nucleotide sequence ID" value="NZ_FNEV01000001.1"/>
</dbReference>
<reference evidence="4" key="1">
    <citation type="submission" date="2016-10" db="EMBL/GenBank/DDBJ databases">
        <authorList>
            <person name="Varghese N."/>
            <person name="Submissions S."/>
        </authorList>
    </citation>
    <scope>NUCLEOTIDE SEQUENCE [LARGE SCALE GENOMIC DNA]</scope>
    <source>
        <strain evidence="4">DSM 4771</strain>
    </source>
</reference>
<dbReference type="SUPFAM" id="SSF52096">
    <property type="entry name" value="ClpP/crotonase"/>
    <property type="match status" value="1"/>
</dbReference>
<dbReference type="GO" id="GO:0006635">
    <property type="term" value="P:fatty acid beta-oxidation"/>
    <property type="evidence" value="ECO:0007669"/>
    <property type="project" value="TreeGrafter"/>
</dbReference>
<evidence type="ECO:0000313" key="4">
    <source>
        <dbReference type="Proteomes" id="UP000199225"/>
    </source>
</evidence>
<sequence length="248" mass="27780">METINLTYEEGVAVLMLNRPHKRNAVNRAMISELKGALDDIRSSTEVKAMVLTAEGPEAFCAGGDLKELHGDLTEEEAYSVLTPMREVLYNIATLPVPTLAYLNGSAQGGGCELASACDLRYGKNDDYYGFIQGSLGIVPGWGGGVLLQERIGASEAMNWLIRSEMISSEQAHRIGWLQKITEEEDYFFLKKMSPEQLLFWKTQILSRMDVEKLHGRMVQETLQAAKLWESEMHKEAVRAFFNGRRGQ</sequence>
<organism evidence="3 4">
    <name type="scientific">Salimicrobium halophilum</name>
    <dbReference type="NCBI Taxonomy" id="86666"/>
    <lineage>
        <taxon>Bacteria</taxon>
        <taxon>Bacillati</taxon>
        <taxon>Bacillota</taxon>
        <taxon>Bacilli</taxon>
        <taxon>Bacillales</taxon>
        <taxon>Bacillaceae</taxon>
        <taxon>Salimicrobium</taxon>
    </lineage>
</organism>
<dbReference type="PROSITE" id="PS00166">
    <property type="entry name" value="ENOYL_COA_HYDRATASE"/>
    <property type="match status" value="1"/>
</dbReference>
<dbReference type="InterPro" id="IPR029045">
    <property type="entry name" value="ClpP/crotonase-like_dom_sf"/>
</dbReference>
<dbReference type="PANTHER" id="PTHR11941:SF54">
    <property type="entry name" value="ENOYL-COA HYDRATASE, MITOCHONDRIAL"/>
    <property type="match status" value="1"/>
</dbReference>
<dbReference type="InterPro" id="IPR018376">
    <property type="entry name" value="Enoyl-CoA_hyd/isom_CS"/>
</dbReference>
<keyword evidence="4" id="KW-1185">Reference proteome</keyword>
<protein>
    <submittedName>
        <fullName evidence="3">Enoyl-CoA hydratase/carnithine racemase</fullName>
    </submittedName>
</protein>
<dbReference type="PANTHER" id="PTHR11941">
    <property type="entry name" value="ENOYL-COA HYDRATASE-RELATED"/>
    <property type="match status" value="1"/>
</dbReference>
<evidence type="ECO:0000256" key="2">
    <source>
        <dbReference type="RuleBase" id="RU003707"/>
    </source>
</evidence>
<accession>A0A1G8QGV6</accession>
<dbReference type="Gene3D" id="3.90.226.10">
    <property type="entry name" value="2-enoyl-CoA Hydratase, Chain A, domain 1"/>
    <property type="match status" value="1"/>
</dbReference>
<name>A0A1G8QGV6_9BACI</name>
<proteinExistence type="inferred from homology"/>
<evidence type="ECO:0000256" key="1">
    <source>
        <dbReference type="ARBA" id="ARBA00005254"/>
    </source>
</evidence>
<dbReference type="CDD" id="cd06558">
    <property type="entry name" value="crotonase-like"/>
    <property type="match status" value="1"/>
</dbReference>
<gene>
    <name evidence="3" type="ORF">SAMN04490247_0602</name>
</gene>
<dbReference type="STRING" id="86666.SAMN04490247_0602"/>
<dbReference type="EMBL" id="FNEV01000001">
    <property type="protein sequence ID" value="SDJ03803.1"/>
    <property type="molecule type" value="Genomic_DNA"/>
</dbReference>
<comment type="similarity">
    <text evidence="1 2">Belongs to the enoyl-CoA hydratase/isomerase family.</text>
</comment>
<dbReference type="InterPro" id="IPR001753">
    <property type="entry name" value="Enoyl-CoA_hydra/iso"/>
</dbReference>
<dbReference type="Proteomes" id="UP000199225">
    <property type="component" value="Unassembled WGS sequence"/>
</dbReference>
<dbReference type="OrthoDB" id="9775794at2"/>
<dbReference type="Pfam" id="PF00378">
    <property type="entry name" value="ECH_1"/>
    <property type="match status" value="1"/>
</dbReference>
<dbReference type="GO" id="GO:0003824">
    <property type="term" value="F:catalytic activity"/>
    <property type="evidence" value="ECO:0007669"/>
    <property type="project" value="InterPro"/>
</dbReference>
<dbReference type="AlphaFoldDB" id="A0A1G8QGV6"/>
<evidence type="ECO:0000313" key="3">
    <source>
        <dbReference type="EMBL" id="SDJ03803.1"/>
    </source>
</evidence>